<keyword evidence="2" id="KW-1185">Reference proteome</keyword>
<gene>
    <name evidence="1" type="ORF">Ae201684_017712</name>
</gene>
<dbReference type="AlphaFoldDB" id="A0A6G0W8B6"/>
<accession>A0A6G0W8B6</accession>
<evidence type="ECO:0000313" key="1">
    <source>
        <dbReference type="EMBL" id="KAF0723371.1"/>
    </source>
</evidence>
<comment type="caution">
    <text evidence="1">The sequence shown here is derived from an EMBL/GenBank/DDBJ whole genome shotgun (WGS) entry which is preliminary data.</text>
</comment>
<dbReference type="Proteomes" id="UP000481153">
    <property type="component" value="Unassembled WGS sequence"/>
</dbReference>
<reference evidence="1 2" key="1">
    <citation type="submission" date="2019-07" db="EMBL/GenBank/DDBJ databases">
        <title>Genomics analysis of Aphanomyces spp. identifies a new class of oomycete effector associated with host adaptation.</title>
        <authorList>
            <person name="Gaulin E."/>
        </authorList>
    </citation>
    <scope>NUCLEOTIDE SEQUENCE [LARGE SCALE GENOMIC DNA]</scope>
    <source>
        <strain evidence="1 2">ATCC 201684</strain>
    </source>
</reference>
<proteinExistence type="predicted"/>
<dbReference type="InterPro" id="IPR036770">
    <property type="entry name" value="Ankyrin_rpt-contain_sf"/>
</dbReference>
<dbReference type="EMBL" id="VJMJ01000309">
    <property type="protein sequence ID" value="KAF0723371.1"/>
    <property type="molecule type" value="Genomic_DNA"/>
</dbReference>
<dbReference type="SUPFAM" id="SSF48403">
    <property type="entry name" value="Ankyrin repeat"/>
    <property type="match status" value="1"/>
</dbReference>
<name>A0A6G0W8B6_9STRA</name>
<organism evidence="1 2">
    <name type="scientific">Aphanomyces euteiches</name>
    <dbReference type="NCBI Taxonomy" id="100861"/>
    <lineage>
        <taxon>Eukaryota</taxon>
        <taxon>Sar</taxon>
        <taxon>Stramenopiles</taxon>
        <taxon>Oomycota</taxon>
        <taxon>Saprolegniomycetes</taxon>
        <taxon>Saprolegniales</taxon>
        <taxon>Verrucalvaceae</taxon>
        <taxon>Aphanomyces</taxon>
    </lineage>
</organism>
<sequence>MGSGASSLQVYRRRALIRQHHLDPNVVLATSLRAMWSSQTSIRTVAADLAQKFHLDVDMHELHVALETLGCVSLDAATDLMDVEPLVAFCMPRKARMIFPAVSIWLACKNGDVDGLKAWLAIDGDPTWRLPDAFGNLPIYYASLCGHSTCVQLLLSRYEREAAAQSGGFPVDIDALLPPLERQRCITNALHGDIRRLLELQTTEQRSRFRPELTDMAKEDDDDEDIVGTTNWDLFETN</sequence>
<dbReference type="VEuPathDB" id="FungiDB:AeMF1_011617"/>
<evidence type="ECO:0000313" key="2">
    <source>
        <dbReference type="Proteomes" id="UP000481153"/>
    </source>
</evidence>
<dbReference type="Gene3D" id="1.25.40.20">
    <property type="entry name" value="Ankyrin repeat-containing domain"/>
    <property type="match status" value="1"/>
</dbReference>
<protein>
    <submittedName>
        <fullName evidence="1">Uncharacterized protein</fullName>
    </submittedName>
</protein>